<proteinExistence type="predicted"/>
<reference evidence="1 2" key="1">
    <citation type="submission" date="2021-05" db="EMBL/GenBank/DDBJ databases">
        <title>Description of Cellulomonas sp. DKR-3 sp. nov.</title>
        <authorList>
            <person name="Dahal R.H."/>
            <person name="Chaudhary D.K."/>
        </authorList>
    </citation>
    <scope>NUCLEOTIDE SEQUENCE [LARGE SCALE GENOMIC DNA]</scope>
    <source>
        <strain evidence="1 2">DKR-3</strain>
    </source>
</reference>
<keyword evidence="2" id="KW-1185">Reference proteome</keyword>
<comment type="caution">
    <text evidence="1">The sequence shown here is derived from an EMBL/GenBank/DDBJ whole genome shotgun (WGS) entry which is preliminary data.</text>
</comment>
<accession>A0ABS5U206</accession>
<dbReference type="EMBL" id="JAHBOH010000002">
    <property type="protein sequence ID" value="MBT0995447.1"/>
    <property type="molecule type" value="Genomic_DNA"/>
</dbReference>
<protein>
    <recommendedName>
        <fullName evidence="3">ANTAR domain-containing protein</fullName>
    </recommendedName>
</protein>
<evidence type="ECO:0000313" key="2">
    <source>
        <dbReference type="Proteomes" id="UP000722125"/>
    </source>
</evidence>
<evidence type="ECO:0008006" key="3">
    <source>
        <dbReference type="Google" id="ProtNLM"/>
    </source>
</evidence>
<name>A0ABS5U206_9CELL</name>
<dbReference type="RefSeq" id="WP_214352404.1">
    <property type="nucleotide sequence ID" value="NZ_JAHBOH010000002.1"/>
</dbReference>
<dbReference type="Proteomes" id="UP000722125">
    <property type="component" value="Unassembled WGS sequence"/>
</dbReference>
<evidence type="ECO:0000313" key="1">
    <source>
        <dbReference type="EMBL" id="MBT0995447.1"/>
    </source>
</evidence>
<gene>
    <name evidence="1" type="ORF">KIN34_14260</name>
</gene>
<organism evidence="1 2">
    <name type="scientific">Cellulomonas fulva</name>
    <dbReference type="NCBI Taxonomy" id="2835530"/>
    <lineage>
        <taxon>Bacteria</taxon>
        <taxon>Bacillati</taxon>
        <taxon>Actinomycetota</taxon>
        <taxon>Actinomycetes</taxon>
        <taxon>Micrococcales</taxon>
        <taxon>Cellulomonadaceae</taxon>
        <taxon>Cellulomonas</taxon>
    </lineage>
</organism>
<sequence length="99" mass="10402">MSEPNVMSPRAAAARLGGLRSYGRTPDPADVVEAERSLATACIDQEMRRVAGRYTRLDDVRTAHLVGLLLANAGVKGDALAVIESAVRAAVEAAQKVEG</sequence>